<evidence type="ECO:0000313" key="2">
    <source>
        <dbReference type="Proteomes" id="UP000218744"/>
    </source>
</evidence>
<accession>A0A2A5S9F2</accession>
<sequence length="98" mass="11505">MFSNGNQELFALAFITGKYEVEKPQLFEVKMPIVYWDDDASQLTNGFDFLRIDKETDEVDFVGFLSNTKKHTVHFTEQEIKSIDERYWQFAVPVEDGE</sequence>
<dbReference type="AlphaFoldDB" id="A0A2A5S9F2"/>
<organism evidence="1 2">
    <name type="scientific">Lactococcus lactis subsp. hordniae</name>
    <dbReference type="NCBI Taxonomy" id="203404"/>
    <lineage>
        <taxon>Bacteria</taxon>
        <taxon>Bacillati</taxon>
        <taxon>Bacillota</taxon>
        <taxon>Bacilli</taxon>
        <taxon>Lactobacillales</taxon>
        <taxon>Streptococcaceae</taxon>
        <taxon>Lactococcus</taxon>
    </lineage>
</organism>
<reference evidence="1 2" key="1">
    <citation type="submission" date="2014-12" db="EMBL/GenBank/DDBJ databases">
        <title>Draft genome sequences of 10 type strains of Lactococcus.</title>
        <authorList>
            <person name="Sun Z."/>
            <person name="Zhong Z."/>
            <person name="Liu W."/>
            <person name="Zhang W."/>
            <person name="Zhang H."/>
        </authorList>
    </citation>
    <scope>NUCLEOTIDE SEQUENCE [LARGE SCALE GENOMIC DNA]</scope>
    <source>
        <strain evidence="1 2">DSM 20450</strain>
    </source>
</reference>
<evidence type="ECO:0008006" key="3">
    <source>
        <dbReference type="Google" id="ProtNLM"/>
    </source>
</evidence>
<dbReference type="Pfam" id="PF07852">
    <property type="entry name" value="DUF1642"/>
    <property type="match status" value="1"/>
</dbReference>
<name>A0A2A5S9F2_LACLH</name>
<evidence type="ECO:0000313" key="1">
    <source>
        <dbReference type="EMBL" id="PCS10061.1"/>
    </source>
</evidence>
<dbReference type="InterPro" id="IPR012865">
    <property type="entry name" value="DUF1642"/>
</dbReference>
<dbReference type="Proteomes" id="UP000218744">
    <property type="component" value="Unassembled WGS sequence"/>
</dbReference>
<protein>
    <recommendedName>
        <fullName evidence="3">DUF1642 domain-containing protein</fullName>
    </recommendedName>
</protein>
<dbReference type="EMBL" id="JXKA01000035">
    <property type="protein sequence ID" value="PCS10061.1"/>
    <property type="molecule type" value="Genomic_DNA"/>
</dbReference>
<gene>
    <name evidence="1" type="ORF">RU90_GL001598</name>
</gene>
<comment type="caution">
    <text evidence="1">The sequence shown here is derived from an EMBL/GenBank/DDBJ whole genome shotgun (WGS) entry which is preliminary data.</text>
</comment>
<proteinExistence type="predicted"/>